<organism evidence="1 2">
    <name type="scientific">Phycomyces blakesleeanus (strain ATCC 8743b / DSM 1359 / FGSC 10004 / NBRC 33097 / NRRL 1555)</name>
    <dbReference type="NCBI Taxonomy" id="763407"/>
    <lineage>
        <taxon>Eukaryota</taxon>
        <taxon>Fungi</taxon>
        <taxon>Fungi incertae sedis</taxon>
        <taxon>Mucoromycota</taxon>
        <taxon>Mucoromycotina</taxon>
        <taxon>Mucoromycetes</taxon>
        <taxon>Mucorales</taxon>
        <taxon>Phycomycetaceae</taxon>
        <taxon>Phycomyces</taxon>
    </lineage>
</organism>
<dbReference type="Proteomes" id="UP000077315">
    <property type="component" value="Unassembled WGS sequence"/>
</dbReference>
<dbReference type="InParanoid" id="A0A162T1G8"/>
<accession>A0A162T1G8</accession>
<dbReference type="GeneID" id="29003538"/>
<keyword evidence="2" id="KW-1185">Reference proteome</keyword>
<dbReference type="RefSeq" id="XP_018283532.1">
    <property type="nucleotide sequence ID" value="XM_018442632.1"/>
</dbReference>
<sequence length="108" mass="12284">MPSYFQAKDISTTPDFEEIHKITESKKASAIYLKENNIFYEQIGIIVERSFTGSAIPETAATEMTLNTIVYLIWCFILNHLLNMIEEAIKLSAKTIDTFMADIQKAIC</sequence>
<name>A0A162T1G8_PHYB8</name>
<evidence type="ECO:0000313" key="1">
    <source>
        <dbReference type="EMBL" id="OAD65492.1"/>
    </source>
</evidence>
<reference evidence="2" key="1">
    <citation type="submission" date="2015-06" db="EMBL/GenBank/DDBJ databases">
        <title>Expansion of signal transduction pathways in fungi by whole-genome duplication.</title>
        <authorList>
            <consortium name="DOE Joint Genome Institute"/>
            <person name="Corrochano L.M."/>
            <person name="Kuo A."/>
            <person name="Marcet-Houben M."/>
            <person name="Polaino S."/>
            <person name="Salamov A."/>
            <person name="Villalobos J.M."/>
            <person name="Alvarez M.I."/>
            <person name="Avalos J."/>
            <person name="Benito E.P."/>
            <person name="Benoit I."/>
            <person name="Burger G."/>
            <person name="Camino L.P."/>
            <person name="Canovas D."/>
            <person name="Cerda-Olmedo E."/>
            <person name="Cheng J.-F."/>
            <person name="Dominguez A."/>
            <person name="Elias M."/>
            <person name="Eslava A.P."/>
            <person name="Glaser F."/>
            <person name="Grimwood J."/>
            <person name="Gutierrez G."/>
            <person name="Heitman J."/>
            <person name="Henrissat B."/>
            <person name="Iturriaga E.A."/>
            <person name="Lang B.F."/>
            <person name="Lavin J.L."/>
            <person name="Lee S."/>
            <person name="Li W."/>
            <person name="Lindquist E."/>
            <person name="Lopez-Garcia S."/>
            <person name="Luque E.M."/>
            <person name="Marcos A.T."/>
            <person name="Martin J."/>
            <person name="McCluskey K."/>
            <person name="Medina H.R."/>
            <person name="Miralles-Duran A."/>
            <person name="Miyazaki A."/>
            <person name="Munoz-Torres E."/>
            <person name="Oguiza J.A."/>
            <person name="Ohm R."/>
            <person name="Olmedo M."/>
            <person name="Orejas M."/>
            <person name="Ortiz-Castellanos L."/>
            <person name="Pisabarro A.G."/>
            <person name="Rodriguez-Romero J."/>
            <person name="Ruiz-Herrera J."/>
            <person name="Ruiz-Vazquez R."/>
            <person name="Sanz C."/>
            <person name="Schackwitz W."/>
            <person name="Schmutz J."/>
            <person name="Shahriari M."/>
            <person name="Shelest E."/>
            <person name="Silva-Franco F."/>
            <person name="Soanes D."/>
            <person name="Syed K."/>
            <person name="Tagua V.G."/>
            <person name="Talbot N.J."/>
            <person name="Thon M."/>
            <person name="De vries R.P."/>
            <person name="Wiebenga A."/>
            <person name="Yadav J.S."/>
            <person name="Braun E.L."/>
            <person name="Baker S."/>
            <person name="Garre V."/>
            <person name="Horwitz B."/>
            <person name="Torres-Martinez S."/>
            <person name="Idnurm A."/>
            <person name="Herrera-Estrella A."/>
            <person name="Gabaldon T."/>
            <person name="Grigoriev I.V."/>
        </authorList>
    </citation>
    <scope>NUCLEOTIDE SEQUENCE [LARGE SCALE GENOMIC DNA]</scope>
    <source>
        <strain evidence="2">NRRL 1555(-)</strain>
    </source>
</reference>
<dbReference type="AlphaFoldDB" id="A0A162T1G8"/>
<dbReference type="EMBL" id="KV441010">
    <property type="protein sequence ID" value="OAD65492.1"/>
    <property type="molecule type" value="Genomic_DNA"/>
</dbReference>
<gene>
    <name evidence="1" type="ORF">PHYBLDRAFT_72303</name>
</gene>
<proteinExistence type="predicted"/>
<dbReference type="VEuPathDB" id="FungiDB:PHYBLDRAFT_72303"/>
<protein>
    <submittedName>
        <fullName evidence="1">Uncharacterized protein</fullName>
    </submittedName>
</protein>
<evidence type="ECO:0000313" key="2">
    <source>
        <dbReference type="Proteomes" id="UP000077315"/>
    </source>
</evidence>